<dbReference type="Proteomes" id="UP000297595">
    <property type="component" value="Unassembled WGS sequence"/>
</dbReference>
<gene>
    <name evidence="1" type="ORF">EYR41_006345</name>
</gene>
<reference evidence="1 2" key="1">
    <citation type="submission" date="2019-03" db="EMBL/GenBank/DDBJ databases">
        <title>Nematode-trapping fungi genome.</title>
        <authorList>
            <person name="Vidal-Diez De Ulzurrun G."/>
        </authorList>
    </citation>
    <scope>NUCLEOTIDE SEQUENCE [LARGE SCALE GENOMIC DNA]</scope>
    <source>
        <strain evidence="1 2">TWF154</strain>
    </source>
</reference>
<sequence>MWEPKRDLTRVIPAYLQLSFKGKRSGARRPPHGWPPIKLGSTIWGRVTGKSTPASKWTELRVQVLQQGFIDREKRDPWFMKVLTLIV</sequence>
<name>A0A8H2HKY7_ORBOL</name>
<protein>
    <submittedName>
        <fullName evidence="1">Uncharacterized protein</fullName>
    </submittedName>
</protein>
<evidence type="ECO:0000313" key="1">
    <source>
        <dbReference type="EMBL" id="TGJ70379.1"/>
    </source>
</evidence>
<dbReference type="EMBL" id="SOZJ01000003">
    <property type="protein sequence ID" value="TGJ70379.1"/>
    <property type="molecule type" value="Genomic_DNA"/>
</dbReference>
<dbReference type="AlphaFoldDB" id="A0A8H2HKY7"/>
<proteinExistence type="predicted"/>
<organism evidence="1 2">
    <name type="scientific">Orbilia oligospora</name>
    <name type="common">Nematode-trapping fungus</name>
    <name type="synonym">Arthrobotrys oligospora</name>
    <dbReference type="NCBI Taxonomy" id="2813651"/>
    <lineage>
        <taxon>Eukaryota</taxon>
        <taxon>Fungi</taxon>
        <taxon>Dikarya</taxon>
        <taxon>Ascomycota</taxon>
        <taxon>Pezizomycotina</taxon>
        <taxon>Orbiliomycetes</taxon>
        <taxon>Orbiliales</taxon>
        <taxon>Orbiliaceae</taxon>
        <taxon>Orbilia</taxon>
    </lineage>
</organism>
<comment type="caution">
    <text evidence="1">The sequence shown here is derived from an EMBL/GenBank/DDBJ whole genome shotgun (WGS) entry which is preliminary data.</text>
</comment>
<accession>A0A8H2HKY7</accession>
<evidence type="ECO:0000313" key="2">
    <source>
        <dbReference type="Proteomes" id="UP000297595"/>
    </source>
</evidence>